<dbReference type="InterPro" id="IPR036834">
    <property type="entry name" value="Bcl-2-like_sf"/>
</dbReference>
<proteinExistence type="predicted"/>
<keyword evidence="1" id="KW-0472">Membrane</keyword>
<comment type="caution">
    <text evidence="2">The sequence shown here is derived from an EMBL/GenBank/DDBJ whole genome shotgun (WGS) entry which is preliminary data.</text>
</comment>
<dbReference type="AlphaFoldDB" id="A0AAV2T2M3"/>
<protein>
    <submittedName>
        <fullName evidence="2">Uncharacterized protein</fullName>
    </submittedName>
</protein>
<keyword evidence="1" id="KW-1133">Transmembrane helix</keyword>
<evidence type="ECO:0000313" key="2">
    <source>
        <dbReference type="EMBL" id="CAL5129553.1"/>
    </source>
</evidence>
<name>A0AAV2T2M3_CALDB</name>
<dbReference type="GO" id="GO:0042981">
    <property type="term" value="P:regulation of apoptotic process"/>
    <property type="evidence" value="ECO:0007669"/>
    <property type="project" value="InterPro"/>
</dbReference>
<dbReference type="EMBL" id="CAXLJL010000002">
    <property type="protein sequence ID" value="CAL5129553.1"/>
    <property type="molecule type" value="Genomic_DNA"/>
</dbReference>
<keyword evidence="1" id="KW-0812">Transmembrane</keyword>
<dbReference type="Gene3D" id="1.10.437.10">
    <property type="entry name" value="Blc2-like"/>
    <property type="match status" value="1"/>
</dbReference>
<feature type="transmembrane region" description="Helical" evidence="1">
    <location>
        <begin position="138"/>
        <end position="157"/>
    </location>
</feature>
<gene>
    <name evidence="2" type="ORF">CDAUBV1_LOCUS598</name>
</gene>
<organism evidence="2 3">
    <name type="scientific">Calicophoron daubneyi</name>
    <name type="common">Rumen fluke</name>
    <name type="synonym">Paramphistomum daubneyi</name>
    <dbReference type="NCBI Taxonomy" id="300641"/>
    <lineage>
        <taxon>Eukaryota</taxon>
        <taxon>Metazoa</taxon>
        <taxon>Spiralia</taxon>
        <taxon>Lophotrochozoa</taxon>
        <taxon>Platyhelminthes</taxon>
        <taxon>Trematoda</taxon>
        <taxon>Digenea</taxon>
        <taxon>Plagiorchiida</taxon>
        <taxon>Pronocephalata</taxon>
        <taxon>Paramphistomoidea</taxon>
        <taxon>Paramphistomidae</taxon>
        <taxon>Calicophoron</taxon>
    </lineage>
</organism>
<dbReference type="Proteomes" id="UP001497525">
    <property type="component" value="Unassembled WGS sequence"/>
</dbReference>
<reference evidence="2" key="1">
    <citation type="submission" date="2024-06" db="EMBL/GenBank/DDBJ databases">
        <authorList>
            <person name="Liu X."/>
            <person name="Lenzi L."/>
            <person name="Haldenby T S."/>
            <person name="Uol C."/>
        </authorList>
    </citation>
    <scope>NUCLEOTIDE SEQUENCE</scope>
</reference>
<accession>A0AAV2T2M3</accession>
<evidence type="ECO:0000256" key="1">
    <source>
        <dbReference type="SAM" id="Phobius"/>
    </source>
</evidence>
<evidence type="ECO:0000313" key="3">
    <source>
        <dbReference type="Proteomes" id="UP001497525"/>
    </source>
</evidence>
<dbReference type="SUPFAM" id="SSF56854">
    <property type="entry name" value="Bcl-2 inhibitors of programmed cell death"/>
    <property type="match status" value="1"/>
</dbReference>
<sequence>MEGRQTRSVIFESIARILEQSHINIERIPSSDGAKRIVTDLIDLSKNSRHLYEDLFGHGSTKNINIEDAASRIFGDEIKWKKIAQSLQFAACCYTAYKRCDIVMFAGTVAYHYERFKIQEWIENQGGWKAVLPANRTAIALGALGAVGALAMGGIVYNGMRRN</sequence>